<dbReference type="AlphaFoldDB" id="A0A9N7W456"/>
<accession>A0A9N7W456</accession>
<evidence type="ECO:0000313" key="1">
    <source>
        <dbReference type="EMBL" id="CAB1459925.1"/>
    </source>
</evidence>
<reference evidence="1" key="1">
    <citation type="submission" date="2020-03" db="EMBL/GenBank/DDBJ databases">
        <authorList>
            <person name="Weist P."/>
        </authorList>
    </citation>
    <scope>NUCLEOTIDE SEQUENCE</scope>
</reference>
<dbReference type="Proteomes" id="UP001153269">
    <property type="component" value="Unassembled WGS sequence"/>
</dbReference>
<comment type="caution">
    <text evidence="1">The sequence shown here is derived from an EMBL/GenBank/DDBJ whole genome shotgun (WGS) entry which is preliminary data.</text>
</comment>
<proteinExistence type="predicted"/>
<organism evidence="1 2">
    <name type="scientific">Pleuronectes platessa</name>
    <name type="common">European plaice</name>
    <dbReference type="NCBI Taxonomy" id="8262"/>
    <lineage>
        <taxon>Eukaryota</taxon>
        <taxon>Metazoa</taxon>
        <taxon>Chordata</taxon>
        <taxon>Craniata</taxon>
        <taxon>Vertebrata</taxon>
        <taxon>Euteleostomi</taxon>
        <taxon>Actinopterygii</taxon>
        <taxon>Neopterygii</taxon>
        <taxon>Teleostei</taxon>
        <taxon>Neoteleostei</taxon>
        <taxon>Acanthomorphata</taxon>
        <taxon>Carangaria</taxon>
        <taxon>Pleuronectiformes</taxon>
        <taxon>Pleuronectoidei</taxon>
        <taxon>Pleuronectidae</taxon>
        <taxon>Pleuronectes</taxon>
    </lineage>
</organism>
<evidence type="ECO:0000313" key="2">
    <source>
        <dbReference type="Proteomes" id="UP001153269"/>
    </source>
</evidence>
<keyword evidence="2" id="KW-1185">Reference proteome</keyword>
<name>A0A9N7W456_PLEPL</name>
<gene>
    <name evidence="1" type="ORF">PLEPLA_LOCUS47762</name>
</gene>
<sequence>MESESWSAAVLQAPLGHNLLPVSLTWSKPAHRHIGTELSFNHSPPLFFPFHSDHQKPIPKLPTKSYLKYFCLKSPLHQKKYFPVKPPALPPGRCAAWQWGPIGTSS</sequence>
<dbReference type="EMBL" id="CADEAL010004452">
    <property type="protein sequence ID" value="CAB1459925.1"/>
    <property type="molecule type" value="Genomic_DNA"/>
</dbReference>
<protein>
    <submittedName>
        <fullName evidence="1">Uncharacterized protein</fullName>
    </submittedName>
</protein>